<protein>
    <recommendedName>
        <fullName evidence="3">Integrase catalytic domain-containing protein</fullName>
    </recommendedName>
</protein>
<comment type="caution">
    <text evidence="1">The sequence shown here is derived from an EMBL/GenBank/DDBJ whole genome shotgun (WGS) entry which is preliminary data.</text>
</comment>
<dbReference type="InterPro" id="IPR005312">
    <property type="entry name" value="DUF1759"/>
</dbReference>
<reference evidence="1 2" key="1">
    <citation type="submission" date="2020-04" db="EMBL/GenBank/DDBJ databases">
        <authorList>
            <person name="Laetsch R D."/>
            <person name="Stevens L."/>
            <person name="Kumar S."/>
            <person name="Blaxter L. M."/>
        </authorList>
    </citation>
    <scope>NUCLEOTIDE SEQUENCE [LARGE SCALE GENOMIC DNA]</scope>
</reference>
<evidence type="ECO:0000313" key="2">
    <source>
        <dbReference type="Proteomes" id="UP000494206"/>
    </source>
</evidence>
<evidence type="ECO:0000313" key="1">
    <source>
        <dbReference type="EMBL" id="CAB3404685.1"/>
    </source>
</evidence>
<dbReference type="GO" id="GO:0003676">
    <property type="term" value="F:nucleic acid binding"/>
    <property type="evidence" value="ECO:0007669"/>
    <property type="project" value="InterPro"/>
</dbReference>
<dbReference type="PANTHER" id="PTHR47331">
    <property type="entry name" value="PHD-TYPE DOMAIN-CONTAINING PROTEIN"/>
    <property type="match status" value="1"/>
</dbReference>
<proteinExistence type="predicted"/>
<dbReference type="Pfam" id="PF03564">
    <property type="entry name" value="DUF1759"/>
    <property type="match status" value="1"/>
</dbReference>
<keyword evidence="2" id="KW-1185">Reference proteome</keyword>
<organism evidence="1 2">
    <name type="scientific">Caenorhabditis bovis</name>
    <dbReference type="NCBI Taxonomy" id="2654633"/>
    <lineage>
        <taxon>Eukaryota</taxon>
        <taxon>Metazoa</taxon>
        <taxon>Ecdysozoa</taxon>
        <taxon>Nematoda</taxon>
        <taxon>Chromadorea</taxon>
        <taxon>Rhabditida</taxon>
        <taxon>Rhabditina</taxon>
        <taxon>Rhabditomorpha</taxon>
        <taxon>Rhabditoidea</taxon>
        <taxon>Rhabditidae</taxon>
        <taxon>Peloderinae</taxon>
        <taxon>Caenorhabditis</taxon>
    </lineage>
</organism>
<dbReference type="EMBL" id="CADEPM010000004">
    <property type="protein sequence ID" value="CAB3404685.1"/>
    <property type="molecule type" value="Genomic_DNA"/>
</dbReference>
<sequence length="337" mass="38417">MLEFVRFVKLCRIQQCGLKAHKRRWYQREQLEVHFGCKWYLLSIYVLRKNDSTPELRFWAHWLTGSLALWLTQLTHLASLTQARPHARGLNSSRSPPSHLLSSAASINNDYDTRGLVGKEAHPETENPEDFEDVNVSNLMAGSGMINIPHFDGRHEEWIPFWDMFNALVHSQKAANVLKFNALRKACSGEALAHLKRFPQDGRSYHKAVEALKSIYGDPKTVYSLTTDEFLLALSRFTSRRGAPDSITSDNGTTFVMAAEIAEDCMRIGACAMVKLDHAMAMKKIKWNFNVAAAPWQAFEVGNQERLRARVTNPKQNWLSEWAMSYRDSKSTILKSS</sequence>
<dbReference type="AlphaFoldDB" id="A0A8S1ETL5"/>
<accession>A0A8S1ETL5</accession>
<gene>
    <name evidence="1" type="ORF">CBOVIS_LOCUS6978</name>
</gene>
<dbReference type="OrthoDB" id="5866088at2759"/>
<dbReference type="Proteomes" id="UP000494206">
    <property type="component" value="Unassembled WGS sequence"/>
</dbReference>
<dbReference type="PANTHER" id="PTHR47331:SF1">
    <property type="entry name" value="GAG-LIKE PROTEIN"/>
    <property type="match status" value="1"/>
</dbReference>
<evidence type="ECO:0008006" key="3">
    <source>
        <dbReference type="Google" id="ProtNLM"/>
    </source>
</evidence>
<name>A0A8S1ETL5_9PELO</name>
<dbReference type="Gene3D" id="3.30.420.10">
    <property type="entry name" value="Ribonuclease H-like superfamily/Ribonuclease H"/>
    <property type="match status" value="1"/>
</dbReference>
<dbReference type="InterPro" id="IPR036397">
    <property type="entry name" value="RNaseH_sf"/>
</dbReference>